<dbReference type="GO" id="GO:0000155">
    <property type="term" value="F:phosphorelay sensor kinase activity"/>
    <property type="evidence" value="ECO:0007669"/>
    <property type="project" value="InterPro"/>
</dbReference>
<organism evidence="16 17">
    <name type="scientific">Subtercola boreus</name>
    <dbReference type="NCBI Taxonomy" id="120213"/>
    <lineage>
        <taxon>Bacteria</taxon>
        <taxon>Bacillati</taxon>
        <taxon>Actinomycetota</taxon>
        <taxon>Actinomycetes</taxon>
        <taxon>Micrococcales</taxon>
        <taxon>Microbacteriaceae</taxon>
        <taxon>Subtercola</taxon>
    </lineage>
</organism>
<dbReference type="RefSeq" id="WP_116410485.1">
    <property type="nucleotide sequence ID" value="NZ_NBXB01000011.1"/>
</dbReference>
<dbReference type="Gene3D" id="3.30.565.10">
    <property type="entry name" value="Histidine kinase-like ATPase, C-terminal domain"/>
    <property type="match status" value="1"/>
</dbReference>
<reference evidence="16 17" key="1">
    <citation type="submission" date="2017-04" db="EMBL/GenBank/DDBJ databases">
        <title>Comparative genome analysis of Subtercola boreus.</title>
        <authorList>
            <person name="Cho Y.-J."/>
            <person name="Cho A."/>
            <person name="Kim O.-S."/>
            <person name="Lee J.-I."/>
        </authorList>
    </citation>
    <scope>NUCLEOTIDE SEQUENCE [LARGE SCALE GENOMIC DNA]</scope>
    <source>
        <strain evidence="16 17">P27479</strain>
    </source>
</reference>
<gene>
    <name evidence="16" type="ORF">B7R22_03905</name>
</gene>
<dbReference type="OrthoDB" id="9806130at2"/>
<evidence type="ECO:0000256" key="9">
    <source>
        <dbReference type="ARBA" id="ARBA00022777"/>
    </source>
</evidence>
<dbReference type="InterPro" id="IPR014729">
    <property type="entry name" value="Rossmann-like_a/b/a_fold"/>
</dbReference>
<dbReference type="SUPFAM" id="SSF52402">
    <property type="entry name" value="Adenine nucleotide alpha hydrolases-like"/>
    <property type="match status" value="1"/>
</dbReference>
<dbReference type="SMART" id="SM00387">
    <property type="entry name" value="HATPase_c"/>
    <property type="match status" value="1"/>
</dbReference>
<dbReference type="Pfam" id="PF13493">
    <property type="entry name" value="DUF4118"/>
    <property type="match status" value="1"/>
</dbReference>
<dbReference type="EC" id="2.7.13.3" evidence="4"/>
<dbReference type="InterPro" id="IPR005467">
    <property type="entry name" value="His_kinase_dom"/>
</dbReference>
<dbReference type="PRINTS" id="PR00344">
    <property type="entry name" value="BCTRLSENSOR"/>
</dbReference>
<dbReference type="InterPro" id="IPR003661">
    <property type="entry name" value="HisK_dim/P_dom"/>
</dbReference>
<keyword evidence="9 16" id="KW-0418">Kinase</keyword>
<dbReference type="CDD" id="cd00082">
    <property type="entry name" value="HisKA"/>
    <property type="match status" value="1"/>
</dbReference>
<evidence type="ECO:0000256" key="13">
    <source>
        <dbReference type="ARBA" id="ARBA00023136"/>
    </source>
</evidence>
<evidence type="ECO:0000256" key="7">
    <source>
        <dbReference type="ARBA" id="ARBA00022692"/>
    </source>
</evidence>
<keyword evidence="13 14" id="KW-0472">Membrane</keyword>
<dbReference type="InterPro" id="IPR027417">
    <property type="entry name" value="P-loop_NTPase"/>
</dbReference>
<dbReference type="FunFam" id="3.40.50.300:FF:000483">
    <property type="entry name" value="Sensor histidine kinase KdpD"/>
    <property type="match status" value="1"/>
</dbReference>
<feature type="transmembrane region" description="Helical" evidence="14">
    <location>
        <begin position="411"/>
        <end position="436"/>
    </location>
</feature>
<evidence type="ECO:0000256" key="14">
    <source>
        <dbReference type="SAM" id="Phobius"/>
    </source>
</evidence>
<dbReference type="InterPro" id="IPR025201">
    <property type="entry name" value="KdpD_TM"/>
</dbReference>
<dbReference type="InterPro" id="IPR003852">
    <property type="entry name" value="Sig_transdc_His_kinase_KdpD_N"/>
</dbReference>
<dbReference type="PANTHER" id="PTHR45569">
    <property type="entry name" value="SENSOR PROTEIN KDPD"/>
    <property type="match status" value="1"/>
</dbReference>
<keyword evidence="11 14" id="KW-1133">Transmembrane helix</keyword>
<dbReference type="InterPro" id="IPR003594">
    <property type="entry name" value="HATPase_dom"/>
</dbReference>
<dbReference type="InterPro" id="IPR006016">
    <property type="entry name" value="UspA"/>
</dbReference>
<dbReference type="SUPFAM" id="SSF47384">
    <property type="entry name" value="Homodimeric domain of signal transducing histidine kinase"/>
    <property type="match status" value="1"/>
</dbReference>
<comment type="subcellular location">
    <subcellularLocation>
        <location evidence="3">Cell membrane</location>
    </subcellularLocation>
    <subcellularLocation>
        <location evidence="2">Membrane</location>
        <topology evidence="2">Multi-pass membrane protein</topology>
    </subcellularLocation>
</comment>
<proteinExistence type="predicted"/>
<keyword evidence="12" id="KW-0902">Two-component regulatory system</keyword>
<dbReference type="GO" id="GO:0005524">
    <property type="term" value="F:ATP binding"/>
    <property type="evidence" value="ECO:0007669"/>
    <property type="project" value="UniProtKB-KW"/>
</dbReference>
<keyword evidence="10" id="KW-0067">ATP-binding</keyword>
<dbReference type="Gene3D" id="3.40.50.300">
    <property type="entry name" value="P-loop containing nucleotide triphosphate hydrolases"/>
    <property type="match status" value="1"/>
</dbReference>
<evidence type="ECO:0000256" key="4">
    <source>
        <dbReference type="ARBA" id="ARBA00012438"/>
    </source>
</evidence>
<dbReference type="SMART" id="SM00388">
    <property type="entry name" value="HisKA"/>
    <property type="match status" value="1"/>
</dbReference>
<dbReference type="AlphaFoldDB" id="A0A3E0W2T9"/>
<dbReference type="Pfam" id="PF02518">
    <property type="entry name" value="HATPase_c"/>
    <property type="match status" value="1"/>
</dbReference>
<evidence type="ECO:0000313" key="16">
    <source>
        <dbReference type="EMBL" id="RFA16622.1"/>
    </source>
</evidence>
<dbReference type="Gene3D" id="3.40.50.620">
    <property type="entry name" value="HUPs"/>
    <property type="match status" value="1"/>
</dbReference>
<keyword evidence="6" id="KW-0808">Transferase</keyword>
<evidence type="ECO:0000256" key="3">
    <source>
        <dbReference type="ARBA" id="ARBA00004236"/>
    </source>
</evidence>
<dbReference type="Pfam" id="PF00512">
    <property type="entry name" value="HisKA"/>
    <property type="match status" value="1"/>
</dbReference>
<keyword evidence="5" id="KW-0597">Phosphoprotein</keyword>
<dbReference type="InterPro" id="IPR004358">
    <property type="entry name" value="Sig_transdc_His_kin-like_C"/>
</dbReference>
<evidence type="ECO:0000256" key="1">
    <source>
        <dbReference type="ARBA" id="ARBA00000085"/>
    </source>
</evidence>
<dbReference type="InterPro" id="IPR052023">
    <property type="entry name" value="Histidine_kinase_KdpD"/>
</dbReference>
<evidence type="ECO:0000256" key="2">
    <source>
        <dbReference type="ARBA" id="ARBA00004141"/>
    </source>
</evidence>
<dbReference type="Gene3D" id="1.10.287.130">
    <property type="match status" value="1"/>
</dbReference>
<dbReference type="PANTHER" id="PTHR45569:SF1">
    <property type="entry name" value="SENSOR PROTEIN KDPD"/>
    <property type="match status" value="1"/>
</dbReference>
<dbReference type="InterPro" id="IPR036890">
    <property type="entry name" value="HATPase_C_sf"/>
</dbReference>
<dbReference type="Pfam" id="PF02702">
    <property type="entry name" value="KdpD"/>
    <property type="match status" value="1"/>
</dbReference>
<evidence type="ECO:0000256" key="6">
    <source>
        <dbReference type="ARBA" id="ARBA00022679"/>
    </source>
</evidence>
<comment type="caution">
    <text evidence="16">The sequence shown here is derived from an EMBL/GenBank/DDBJ whole genome shotgun (WGS) entry which is preliminary data.</text>
</comment>
<sequence length="845" mass="89044">MKRGTFRVLLGAAPGVGKTYTMLEEGRRLKGEGKDVVVAVVETHGRRGTASMLLGLETVPRTVTVHRGVELEEMDLAAVLARRPMIALVDELAHTNAPGSQNEKRWQDVETLLDAGISVISTVNIQHIDSLTDVVEQITGAPQRETVPDSVLRSAEQIEVVDLAPQALRDRLAGGFVYPATRIDAALSNYFRLGNLTALRELALLWLADEVDSALKDYRREHGIQNKWEARERVVVALTGGSEGETLIRRGARIAARSSGGQLLAVHVSSNDGLRNANPGALLAQRKLVDSLGGSYHQVISDDIPHGLVEFARAENATQLVIGVSRRSRLSAALTGPGIGATVIRESGDIDVHIVTHAAAGGRFALPRLGGALSLRRRMLGLAVALVGGPLVTWLLVALRSDDSITTDVLTYQLLVVVVALIGGFGPALFAALLSGLTLDFFFVAPFYTITVTEPIHLFALGLYVLNAVLVSVVVDQAARRSRRAARATGESELLATVAGSVVRGQDALQALVDRTREAFTLSAVRLVVDGAVTNTAGAVDDSSPSSSERITRIPVGDHAELELHGGDLAASERRLLAVIASQLDAALEYSDLAETAGEVGPLAQADRVRSALLAAVGHDLRRPLTAATAAVGGLRATDVTLSAADRDELLATAGESLDTLSLLVTNLLDVTRLQAGALAVFLSPVDVEDIVLPAIDELGLGPDTIELDLPESTRPVTADHGLLERVIVNLLSNAVRFSPPGARVLISTSEFAGTVEIRIADRGPGVAPGRREEIFVPFQRLGDTDNLTGLGLGLALSKGFVEGMGGTLEADDTPGGGLTMVIALPAASIPEPSPTPEPMPETAP</sequence>
<evidence type="ECO:0000256" key="5">
    <source>
        <dbReference type="ARBA" id="ARBA00022553"/>
    </source>
</evidence>
<dbReference type="GO" id="GO:0005886">
    <property type="term" value="C:plasma membrane"/>
    <property type="evidence" value="ECO:0007669"/>
    <property type="project" value="UniProtKB-SubCell"/>
</dbReference>
<dbReference type="Proteomes" id="UP000256541">
    <property type="component" value="Unassembled WGS sequence"/>
</dbReference>
<dbReference type="SUPFAM" id="SSF55874">
    <property type="entry name" value="ATPase domain of HSP90 chaperone/DNA topoisomerase II/histidine kinase"/>
    <property type="match status" value="1"/>
</dbReference>
<feature type="transmembrane region" description="Helical" evidence="14">
    <location>
        <begin position="379"/>
        <end position="399"/>
    </location>
</feature>
<dbReference type="GO" id="GO:0005737">
    <property type="term" value="C:cytoplasm"/>
    <property type="evidence" value="ECO:0007669"/>
    <property type="project" value="UniProtKB-ARBA"/>
</dbReference>
<dbReference type="CDD" id="cd00075">
    <property type="entry name" value="HATPase"/>
    <property type="match status" value="1"/>
</dbReference>
<evidence type="ECO:0000256" key="11">
    <source>
        <dbReference type="ARBA" id="ARBA00022989"/>
    </source>
</evidence>
<keyword evidence="8" id="KW-0547">Nucleotide-binding</keyword>
<dbReference type="EMBL" id="NBXB01000011">
    <property type="protein sequence ID" value="RFA16622.1"/>
    <property type="molecule type" value="Genomic_DNA"/>
</dbReference>
<feature type="domain" description="Histidine kinase" evidence="15">
    <location>
        <begin position="616"/>
        <end position="829"/>
    </location>
</feature>
<evidence type="ECO:0000256" key="12">
    <source>
        <dbReference type="ARBA" id="ARBA00023012"/>
    </source>
</evidence>
<evidence type="ECO:0000259" key="15">
    <source>
        <dbReference type="PROSITE" id="PS50109"/>
    </source>
</evidence>
<dbReference type="InterPro" id="IPR036097">
    <property type="entry name" value="HisK_dim/P_sf"/>
</dbReference>
<feature type="transmembrane region" description="Helical" evidence="14">
    <location>
        <begin position="456"/>
        <end position="475"/>
    </location>
</feature>
<accession>A0A3E0W2T9</accession>
<protein>
    <recommendedName>
        <fullName evidence="4">histidine kinase</fullName>
        <ecNumber evidence="4">2.7.13.3</ecNumber>
    </recommendedName>
</protein>
<evidence type="ECO:0000256" key="10">
    <source>
        <dbReference type="ARBA" id="ARBA00022840"/>
    </source>
</evidence>
<name>A0A3E0W2T9_9MICO</name>
<dbReference type="Pfam" id="PF00582">
    <property type="entry name" value="Usp"/>
    <property type="match status" value="1"/>
</dbReference>
<evidence type="ECO:0000256" key="8">
    <source>
        <dbReference type="ARBA" id="ARBA00022741"/>
    </source>
</evidence>
<evidence type="ECO:0000313" key="17">
    <source>
        <dbReference type="Proteomes" id="UP000256541"/>
    </source>
</evidence>
<comment type="catalytic activity">
    <reaction evidence="1">
        <text>ATP + protein L-histidine = ADP + protein N-phospho-L-histidine.</text>
        <dbReference type="EC" id="2.7.13.3"/>
    </reaction>
</comment>
<dbReference type="Gene3D" id="1.20.120.620">
    <property type="entry name" value="Backbone structure of the membrane domain of e. Coli histidine kinase receptor kdpd"/>
    <property type="match status" value="1"/>
</dbReference>
<dbReference type="PROSITE" id="PS50109">
    <property type="entry name" value="HIS_KIN"/>
    <property type="match status" value="1"/>
</dbReference>
<dbReference type="InterPro" id="IPR038318">
    <property type="entry name" value="KdpD_sf"/>
</dbReference>
<keyword evidence="7 14" id="KW-0812">Transmembrane</keyword>